<name>A0A7C1HWH9_9CREN</name>
<dbReference type="Pfam" id="PF00828">
    <property type="entry name" value="Ribosomal_L27A"/>
    <property type="match status" value="1"/>
</dbReference>
<dbReference type="GO" id="GO:0022625">
    <property type="term" value="C:cytosolic large ribosomal subunit"/>
    <property type="evidence" value="ECO:0007669"/>
    <property type="project" value="TreeGrafter"/>
</dbReference>
<dbReference type="SUPFAM" id="SSF52080">
    <property type="entry name" value="Ribosomal proteins L15p and L18e"/>
    <property type="match status" value="1"/>
</dbReference>
<comment type="function">
    <text evidence="5">Binds to the 23S rRNA.</text>
</comment>
<evidence type="ECO:0000256" key="2">
    <source>
        <dbReference type="ARBA" id="ARBA00022980"/>
    </source>
</evidence>
<keyword evidence="5" id="KW-0699">rRNA-binding</keyword>
<dbReference type="InterPro" id="IPR030878">
    <property type="entry name" value="Ribosomal_uL15"/>
</dbReference>
<keyword evidence="5" id="KW-0694">RNA-binding</keyword>
<dbReference type="InterPro" id="IPR036227">
    <property type="entry name" value="Ribosomal_uL15/eL18_sf"/>
</dbReference>
<evidence type="ECO:0000256" key="1">
    <source>
        <dbReference type="ARBA" id="ARBA00007320"/>
    </source>
</evidence>
<sequence>MVVRFRRKSRKLRGRSRFMGWGQIGQHRKSGSRGGVGAVGMHKHKWIWMIKYAPDWYGKRGFKSPKQITREVVSINVGQLSQLIDKLVMEGKARKVNDVYEVDLGELGYNKLLGGGVVKQKLRVKVEEATELAIEKVKQAGGEVIIEES</sequence>
<keyword evidence="2 5" id="KW-0689">Ribosomal protein</keyword>
<protein>
    <recommendedName>
        <fullName evidence="4 5">Large ribosomal subunit protein uL15</fullName>
    </recommendedName>
</protein>
<dbReference type="InterPro" id="IPR021131">
    <property type="entry name" value="Ribosomal_uL15/eL18"/>
</dbReference>
<dbReference type="Gene3D" id="3.100.10.10">
    <property type="match status" value="1"/>
</dbReference>
<feature type="domain" description="Large ribosomal subunit protein uL15/eL18" evidence="7">
    <location>
        <begin position="75"/>
        <end position="145"/>
    </location>
</feature>
<keyword evidence="3 5" id="KW-0687">Ribonucleoprotein</keyword>
<comment type="similarity">
    <text evidence="1 5 6">Belongs to the universal ribosomal protein uL15 family.</text>
</comment>
<dbReference type="GO" id="GO:0006412">
    <property type="term" value="P:translation"/>
    <property type="evidence" value="ECO:0007669"/>
    <property type="project" value="UniProtKB-UniRule"/>
</dbReference>
<dbReference type="EMBL" id="DSDY01000064">
    <property type="protein sequence ID" value="HDS10387.1"/>
    <property type="molecule type" value="Genomic_DNA"/>
</dbReference>
<dbReference type="PANTHER" id="PTHR11721:SF3">
    <property type="entry name" value="LARGE RIBOSOMAL SUBUNIT PROTEIN UL15"/>
    <property type="match status" value="1"/>
</dbReference>
<dbReference type="Gene3D" id="4.10.990.10">
    <property type="match status" value="1"/>
</dbReference>
<comment type="caution">
    <text evidence="8">The sequence shown here is derived from an EMBL/GenBank/DDBJ whole genome shotgun (WGS) entry which is preliminary data.</text>
</comment>
<evidence type="ECO:0000256" key="5">
    <source>
        <dbReference type="HAMAP-Rule" id="MF_01341"/>
    </source>
</evidence>
<gene>
    <name evidence="5" type="primary">rpl15</name>
    <name evidence="8" type="ORF">ENO04_02010</name>
</gene>
<proteinExistence type="inferred from homology"/>
<dbReference type="PANTHER" id="PTHR11721">
    <property type="entry name" value="60S RIBOSOMAL PROTEIN L27A"/>
    <property type="match status" value="1"/>
</dbReference>
<reference evidence="8" key="1">
    <citation type="journal article" date="2020" name="mSystems">
        <title>Genome- and Community-Level Interaction Insights into Carbon Utilization and Element Cycling Functions of Hydrothermarchaeota in Hydrothermal Sediment.</title>
        <authorList>
            <person name="Zhou Z."/>
            <person name="Liu Y."/>
            <person name="Xu W."/>
            <person name="Pan J."/>
            <person name="Luo Z.H."/>
            <person name="Li M."/>
        </authorList>
    </citation>
    <scope>NUCLEOTIDE SEQUENCE [LARGE SCALE GENOMIC DNA]</scope>
    <source>
        <strain evidence="8">SpSt-123</strain>
    </source>
</reference>
<evidence type="ECO:0000256" key="3">
    <source>
        <dbReference type="ARBA" id="ARBA00023274"/>
    </source>
</evidence>
<dbReference type="GO" id="GO:0003735">
    <property type="term" value="F:structural constituent of ribosome"/>
    <property type="evidence" value="ECO:0007669"/>
    <property type="project" value="InterPro"/>
</dbReference>
<dbReference type="InterPro" id="IPR027386">
    <property type="entry name" value="Rbsml_uL15_N"/>
</dbReference>
<evidence type="ECO:0000259" key="7">
    <source>
        <dbReference type="Pfam" id="PF00828"/>
    </source>
</evidence>
<evidence type="ECO:0000256" key="6">
    <source>
        <dbReference type="RuleBase" id="RU003888"/>
    </source>
</evidence>
<dbReference type="AlphaFoldDB" id="A0A7C1HWH9"/>
<dbReference type="HAMAP" id="MF_01341">
    <property type="entry name" value="Ribosomal_uL15"/>
    <property type="match status" value="1"/>
</dbReference>
<evidence type="ECO:0000256" key="4">
    <source>
        <dbReference type="ARBA" id="ARBA00035200"/>
    </source>
</evidence>
<accession>A0A7C1HWH9</accession>
<dbReference type="GO" id="GO:0019843">
    <property type="term" value="F:rRNA binding"/>
    <property type="evidence" value="ECO:0007669"/>
    <property type="project" value="UniProtKB-UniRule"/>
</dbReference>
<organism evidence="8">
    <name type="scientific">Fervidicoccus fontis</name>
    <dbReference type="NCBI Taxonomy" id="683846"/>
    <lineage>
        <taxon>Archaea</taxon>
        <taxon>Thermoproteota</taxon>
        <taxon>Thermoprotei</taxon>
        <taxon>Fervidicoccales</taxon>
        <taxon>Fervidicoccaceae</taxon>
        <taxon>Fervidicoccus</taxon>
    </lineage>
</organism>
<dbReference type="PROSITE" id="PS00475">
    <property type="entry name" value="RIBOSOMAL_L15"/>
    <property type="match status" value="1"/>
</dbReference>
<comment type="subunit">
    <text evidence="5">Part of the 50S ribosomal subunit.</text>
</comment>
<evidence type="ECO:0000313" key="8">
    <source>
        <dbReference type="EMBL" id="HDS10387.1"/>
    </source>
</evidence>
<dbReference type="InterPro" id="IPR001196">
    <property type="entry name" value="Ribosomal_uL15_CS"/>
</dbReference>